<proteinExistence type="predicted"/>
<keyword evidence="2" id="KW-0813">Transport</keyword>
<keyword evidence="7" id="KW-0406">Ion transport</keyword>
<keyword evidence="4" id="KW-1003">Cell membrane</keyword>
<protein>
    <submittedName>
        <fullName evidence="11">K+/H+ antiporter</fullName>
    </submittedName>
</protein>
<evidence type="ECO:0000256" key="6">
    <source>
        <dbReference type="ARBA" id="ARBA00022989"/>
    </source>
</evidence>
<dbReference type="Proteomes" id="UP000315369">
    <property type="component" value="Unassembled WGS sequence"/>
</dbReference>
<dbReference type="PANTHER" id="PTHR32507">
    <property type="entry name" value="NA(+)/H(+) ANTIPORTER 1"/>
    <property type="match status" value="1"/>
</dbReference>
<keyword evidence="3" id="KW-0050">Antiport</keyword>
<evidence type="ECO:0000256" key="1">
    <source>
        <dbReference type="ARBA" id="ARBA00004651"/>
    </source>
</evidence>
<feature type="transmembrane region" description="Helical" evidence="9">
    <location>
        <begin position="88"/>
        <end position="113"/>
    </location>
</feature>
<evidence type="ECO:0000313" key="11">
    <source>
        <dbReference type="EMBL" id="TQF08166.1"/>
    </source>
</evidence>
<dbReference type="InterPro" id="IPR038770">
    <property type="entry name" value="Na+/solute_symporter_sf"/>
</dbReference>
<dbReference type="GO" id="GO:0005886">
    <property type="term" value="C:plasma membrane"/>
    <property type="evidence" value="ECO:0007669"/>
    <property type="project" value="UniProtKB-SubCell"/>
</dbReference>
<gene>
    <name evidence="11" type="primary">cvrA</name>
    <name evidence="11" type="synonym">nhaP2</name>
    <name evidence="11" type="synonym">ycgO</name>
    <name evidence="11" type="ORF">FJV41_51380</name>
</gene>
<dbReference type="AlphaFoldDB" id="A0A540WGL4"/>
<feature type="transmembrane region" description="Helical" evidence="9">
    <location>
        <begin position="6"/>
        <end position="23"/>
    </location>
</feature>
<evidence type="ECO:0000259" key="10">
    <source>
        <dbReference type="Pfam" id="PF00999"/>
    </source>
</evidence>
<dbReference type="GO" id="GO:1902600">
    <property type="term" value="P:proton transmembrane transport"/>
    <property type="evidence" value="ECO:0007669"/>
    <property type="project" value="InterPro"/>
</dbReference>
<feature type="non-terminal residue" evidence="11">
    <location>
        <position position="114"/>
    </location>
</feature>
<organism evidence="11 12">
    <name type="scientific">Myxococcus llanfairpwllgwyngyllgogerychwyrndrobwllllantysiliogogogochensis</name>
    <dbReference type="NCBI Taxonomy" id="2590453"/>
    <lineage>
        <taxon>Bacteria</taxon>
        <taxon>Pseudomonadati</taxon>
        <taxon>Myxococcota</taxon>
        <taxon>Myxococcia</taxon>
        <taxon>Myxococcales</taxon>
        <taxon>Cystobacterineae</taxon>
        <taxon>Myxococcaceae</taxon>
        <taxon>Myxococcus</taxon>
    </lineage>
</organism>
<feature type="transmembrane region" description="Helical" evidence="9">
    <location>
        <begin position="30"/>
        <end position="53"/>
    </location>
</feature>
<dbReference type="Pfam" id="PF00999">
    <property type="entry name" value="Na_H_Exchanger"/>
    <property type="match status" value="1"/>
</dbReference>
<sequence>MDAAAVISLFILGSVLVTCSILLSSFSSRLGIPILVIFLAIGMLAGIDGIGGIPFDNYPFAYMVSNLALAVILLDGGMRTQASSFRVALWPALSLATVGVLITSALTGMMAAWL</sequence>
<dbReference type="RefSeq" id="WP_181791648.1">
    <property type="nucleotide sequence ID" value="NZ_VIFM01000941.1"/>
</dbReference>
<keyword evidence="6 9" id="KW-1133">Transmembrane helix</keyword>
<evidence type="ECO:0000256" key="7">
    <source>
        <dbReference type="ARBA" id="ARBA00023065"/>
    </source>
</evidence>
<dbReference type="Gene3D" id="1.20.1530.20">
    <property type="match status" value="1"/>
</dbReference>
<feature type="domain" description="Cation/H+ exchanger transmembrane" evidence="10">
    <location>
        <begin position="21"/>
        <end position="113"/>
    </location>
</feature>
<keyword evidence="5 9" id="KW-0812">Transmembrane</keyword>
<feature type="transmembrane region" description="Helical" evidence="9">
    <location>
        <begin position="59"/>
        <end position="76"/>
    </location>
</feature>
<comment type="caution">
    <text evidence="11">The sequence shown here is derived from an EMBL/GenBank/DDBJ whole genome shotgun (WGS) entry which is preliminary data.</text>
</comment>
<evidence type="ECO:0000256" key="4">
    <source>
        <dbReference type="ARBA" id="ARBA00022475"/>
    </source>
</evidence>
<dbReference type="EMBL" id="VIFM01000941">
    <property type="protein sequence ID" value="TQF08166.1"/>
    <property type="molecule type" value="Genomic_DNA"/>
</dbReference>
<evidence type="ECO:0000256" key="2">
    <source>
        <dbReference type="ARBA" id="ARBA00022448"/>
    </source>
</evidence>
<evidence type="ECO:0000256" key="8">
    <source>
        <dbReference type="ARBA" id="ARBA00023136"/>
    </source>
</evidence>
<evidence type="ECO:0000256" key="3">
    <source>
        <dbReference type="ARBA" id="ARBA00022449"/>
    </source>
</evidence>
<reference evidence="11 12" key="1">
    <citation type="submission" date="2019-06" db="EMBL/GenBank/DDBJ databases">
        <authorList>
            <person name="Livingstone P."/>
            <person name="Whitworth D."/>
        </authorList>
    </citation>
    <scope>NUCLEOTIDE SEQUENCE [LARGE SCALE GENOMIC DNA]</scope>
    <source>
        <strain evidence="11 12">AM401</strain>
    </source>
</reference>
<accession>A0A540WGL4</accession>
<name>A0A540WGL4_9BACT</name>
<dbReference type="InterPro" id="IPR006153">
    <property type="entry name" value="Cation/H_exchanger_TM"/>
</dbReference>
<evidence type="ECO:0000313" key="12">
    <source>
        <dbReference type="Proteomes" id="UP000315369"/>
    </source>
</evidence>
<dbReference type="GO" id="GO:0015297">
    <property type="term" value="F:antiporter activity"/>
    <property type="evidence" value="ECO:0007669"/>
    <property type="project" value="UniProtKB-KW"/>
</dbReference>
<keyword evidence="12" id="KW-1185">Reference proteome</keyword>
<comment type="subcellular location">
    <subcellularLocation>
        <location evidence="1">Cell membrane</location>
        <topology evidence="1">Multi-pass membrane protein</topology>
    </subcellularLocation>
</comment>
<dbReference type="PANTHER" id="PTHR32507:SF7">
    <property type="entry name" value="K(+)_H(+) ANTIPORTER NHAP2"/>
    <property type="match status" value="1"/>
</dbReference>
<evidence type="ECO:0000256" key="5">
    <source>
        <dbReference type="ARBA" id="ARBA00022692"/>
    </source>
</evidence>
<keyword evidence="8 9" id="KW-0472">Membrane</keyword>
<evidence type="ECO:0000256" key="9">
    <source>
        <dbReference type="SAM" id="Phobius"/>
    </source>
</evidence>